<keyword evidence="1" id="KW-0812">Transmembrane</keyword>
<proteinExistence type="predicted"/>
<dbReference type="EMBL" id="QFFN01000067">
    <property type="protein sequence ID" value="PWG58893.1"/>
    <property type="molecule type" value="Genomic_DNA"/>
</dbReference>
<keyword evidence="3" id="KW-1185">Reference proteome</keyword>
<keyword evidence="1" id="KW-0472">Membrane</keyword>
<feature type="transmembrane region" description="Helical" evidence="1">
    <location>
        <begin position="167"/>
        <end position="193"/>
    </location>
</feature>
<dbReference type="AlphaFoldDB" id="A0A2U2MPX0"/>
<dbReference type="OrthoDB" id="3231060at2"/>
<evidence type="ECO:0000313" key="2">
    <source>
        <dbReference type="EMBL" id="PWG58893.1"/>
    </source>
</evidence>
<feature type="transmembrane region" description="Helical" evidence="1">
    <location>
        <begin position="199"/>
        <end position="219"/>
    </location>
</feature>
<feature type="transmembrane region" description="Helical" evidence="1">
    <location>
        <begin position="125"/>
        <end position="146"/>
    </location>
</feature>
<keyword evidence="1" id="KW-1133">Transmembrane helix</keyword>
<organism evidence="2 3">
    <name type="scientific">Bifidobacterium catulorum</name>
    <dbReference type="NCBI Taxonomy" id="1630173"/>
    <lineage>
        <taxon>Bacteria</taxon>
        <taxon>Bacillati</taxon>
        <taxon>Actinomycetota</taxon>
        <taxon>Actinomycetes</taxon>
        <taxon>Bifidobacteriales</taxon>
        <taxon>Bifidobacteriaceae</taxon>
        <taxon>Bifidobacterium</taxon>
    </lineage>
</organism>
<evidence type="ECO:0000256" key="1">
    <source>
        <dbReference type="SAM" id="Phobius"/>
    </source>
</evidence>
<feature type="transmembrane region" description="Helical" evidence="1">
    <location>
        <begin position="47"/>
        <end position="74"/>
    </location>
</feature>
<feature type="transmembrane region" description="Helical" evidence="1">
    <location>
        <begin position="257"/>
        <end position="281"/>
    </location>
</feature>
<feature type="transmembrane region" description="Helical" evidence="1">
    <location>
        <begin position="231"/>
        <end position="251"/>
    </location>
</feature>
<dbReference type="Proteomes" id="UP000245753">
    <property type="component" value="Unassembled WGS sequence"/>
</dbReference>
<dbReference type="RefSeq" id="WP_109138205.1">
    <property type="nucleotide sequence ID" value="NZ_QFFN01000067.1"/>
</dbReference>
<accession>A0A2U2MPX0</accession>
<gene>
    <name evidence="2" type="ORF">DF200_10455</name>
</gene>
<sequence length="292" mass="30872">MSEQIPYPTDAERERSIRHIVAVGVPRRAGLLTSLVDVLRALGLRGLFFGVGDCVFLGLMMGAVAWMPLFAALLGAARAERLQGAMAADAAVASSAGGEAGRAVVERMPLMQGHALWIAQHSSVLLVAVFLVSPLLHMAISLLMMLRERDARMLDLLRVCRWSFRQIAAVRMLALGAMSTVMCVAFGVAVGLVGLRLDVLTVLGVSFSSLFVFALVQLAVERHCAWPASALVTPAVWLALGAVLWLCRASVAPWLAALPPAVCLAVGLAAAAAYVASLNAYCRGRVPAMAMA</sequence>
<evidence type="ECO:0000313" key="3">
    <source>
        <dbReference type="Proteomes" id="UP000245753"/>
    </source>
</evidence>
<protein>
    <submittedName>
        <fullName evidence="2">Uncharacterized protein</fullName>
    </submittedName>
</protein>
<name>A0A2U2MPX0_9BIFI</name>
<reference evidence="2 3" key="1">
    <citation type="journal article" date="2018" name="Int. J. Syst. Evol. Microbiol.">
        <title>Bifidobacterium catulorum sp. nov., a novel taxon from the faeces of the baby common marmoset (Callithrix jacchus).</title>
        <authorList>
            <person name="Modesto M."/>
            <person name="Michelini S."/>
            <person name="Oki K."/>
            <person name="Biavati B."/>
            <person name="Watanabe K."/>
            <person name="Mattarelli P."/>
        </authorList>
    </citation>
    <scope>NUCLEOTIDE SEQUENCE [LARGE SCALE GENOMIC DNA]</scope>
    <source>
        <strain evidence="2 3">MRM 8.19</strain>
    </source>
</reference>
<comment type="caution">
    <text evidence="2">The sequence shown here is derived from an EMBL/GenBank/DDBJ whole genome shotgun (WGS) entry which is preliminary data.</text>
</comment>